<dbReference type="Pfam" id="PF07475">
    <property type="entry name" value="Hpr_kinase_C"/>
    <property type="match status" value="1"/>
</dbReference>
<dbReference type="GO" id="GO:0005524">
    <property type="term" value="F:ATP binding"/>
    <property type="evidence" value="ECO:0007669"/>
    <property type="project" value="InterPro"/>
</dbReference>
<dbReference type="AlphaFoldDB" id="A0A9J6PHF7"/>
<dbReference type="CDD" id="cd01918">
    <property type="entry name" value="HprK_C"/>
    <property type="match status" value="1"/>
</dbReference>
<dbReference type="Proteomes" id="UP001055804">
    <property type="component" value="Unassembled WGS sequence"/>
</dbReference>
<reference evidence="2" key="1">
    <citation type="submission" date="2022-06" db="EMBL/GenBank/DDBJ databases">
        <title>Isolation and Genomics of Futiania mangrovii gen. nov., sp. nov., a Rare and Metabolically-versatile member in the Class Alphaproteobacteria.</title>
        <authorList>
            <person name="Liu L."/>
            <person name="Huang W.-C."/>
            <person name="Pan J."/>
            <person name="Li J."/>
            <person name="Huang Y."/>
            <person name="Du H."/>
            <person name="Liu Y."/>
            <person name="Li M."/>
        </authorList>
    </citation>
    <scope>NUCLEOTIDE SEQUENCE</scope>
    <source>
        <strain evidence="2">FT118</strain>
    </source>
</reference>
<proteinExistence type="predicted"/>
<comment type="caution">
    <text evidence="2">The sequence shown here is derived from an EMBL/GenBank/DDBJ whole genome shotgun (WGS) entry which is preliminary data.</text>
</comment>
<evidence type="ECO:0000313" key="2">
    <source>
        <dbReference type="EMBL" id="MCP1337235.1"/>
    </source>
</evidence>
<dbReference type="GO" id="GO:0000155">
    <property type="term" value="F:phosphorelay sensor kinase activity"/>
    <property type="evidence" value="ECO:0007669"/>
    <property type="project" value="InterPro"/>
</dbReference>
<dbReference type="SUPFAM" id="SSF53795">
    <property type="entry name" value="PEP carboxykinase-like"/>
    <property type="match status" value="1"/>
</dbReference>
<gene>
    <name evidence="2" type="ORF">NJQ99_12505</name>
</gene>
<keyword evidence="3" id="KW-1185">Reference proteome</keyword>
<dbReference type="InterPro" id="IPR027417">
    <property type="entry name" value="P-loop_NTPase"/>
</dbReference>
<keyword evidence="2" id="KW-0808">Transferase</keyword>
<accession>A0A9J6PHF7</accession>
<feature type="domain" description="HPr kinase/phosphorylase C-terminal" evidence="1">
    <location>
        <begin position="3"/>
        <end position="87"/>
    </location>
</feature>
<dbReference type="RefSeq" id="WP_269333164.1">
    <property type="nucleotide sequence ID" value="NZ_JAMZFT010000002.1"/>
</dbReference>
<evidence type="ECO:0000313" key="3">
    <source>
        <dbReference type="Proteomes" id="UP001055804"/>
    </source>
</evidence>
<protein>
    <submittedName>
        <fullName evidence="2">HPr kinase/phosphatase C-terminal domain-containing protein</fullName>
    </submittedName>
</protein>
<evidence type="ECO:0000259" key="1">
    <source>
        <dbReference type="Pfam" id="PF07475"/>
    </source>
</evidence>
<sequence length="153" mass="15713">MSARAETIHATCVAIEGRAVLLRGASGAGKSDLALRLVDEGADLVADDRVRLALRGGRLVASPPRTLEGLLEVRGLGIVRLPFLAGVHVTLVADLVPAADILRLPTPGEVRLCGVALPCIALDPSAPSATARVRLALAGRHWVAGALGDEDGP</sequence>
<dbReference type="PANTHER" id="PTHR30305">
    <property type="entry name" value="PROTEIN YJDM-RELATED"/>
    <property type="match status" value="1"/>
</dbReference>
<name>A0A9J6PHF7_9PROT</name>
<dbReference type="Gene3D" id="3.40.50.300">
    <property type="entry name" value="P-loop containing nucleotide triphosphate hydrolases"/>
    <property type="match status" value="1"/>
</dbReference>
<keyword evidence="2" id="KW-0418">Kinase</keyword>
<dbReference type="InterPro" id="IPR011104">
    <property type="entry name" value="Hpr_kin/Pase_C"/>
</dbReference>
<organism evidence="2 3">
    <name type="scientific">Futiania mangrovi</name>
    <dbReference type="NCBI Taxonomy" id="2959716"/>
    <lineage>
        <taxon>Bacteria</taxon>
        <taxon>Pseudomonadati</taxon>
        <taxon>Pseudomonadota</taxon>
        <taxon>Alphaproteobacteria</taxon>
        <taxon>Futianiales</taxon>
        <taxon>Futianiaceae</taxon>
        <taxon>Futiania</taxon>
    </lineage>
</organism>
<dbReference type="GO" id="GO:0006109">
    <property type="term" value="P:regulation of carbohydrate metabolic process"/>
    <property type="evidence" value="ECO:0007669"/>
    <property type="project" value="InterPro"/>
</dbReference>
<dbReference type="PANTHER" id="PTHR30305:SF1">
    <property type="entry name" value="HPR KINASE_PHOSPHORYLASE"/>
    <property type="match status" value="1"/>
</dbReference>
<dbReference type="EMBL" id="JAMZFT010000002">
    <property type="protein sequence ID" value="MCP1337235.1"/>
    <property type="molecule type" value="Genomic_DNA"/>
</dbReference>